<evidence type="ECO:0000313" key="5">
    <source>
        <dbReference type="Proteomes" id="UP000033966"/>
    </source>
</evidence>
<dbReference type="EMBL" id="LCKF01000012">
    <property type="protein sequence ID" value="KKT91424.1"/>
    <property type="molecule type" value="Genomic_DNA"/>
</dbReference>
<sequence length="246" mass="27182">MRLPQPLRFVVDALFPPRCLACETFLASNTKNFLCEQCAVSICVFDAAQCPRCGARLPEGKQTCHNDAGYVLFAGASYGNVVVRELIRTLKYDSFERAAIPIAHLISLHLEHASCFFEFLGNGIWVAIPIPLHPRKERKRGFNQATIITKELIRLAAAFHHSFPQMTEHILLRTRATESQTKCEGVKGRAANVSGAFTITRPETVRGKNVLLIDDVFTSGATMNEAVRVLKKNGAKKIFALVAAKA</sequence>
<dbReference type="Proteomes" id="UP000033966">
    <property type="component" value="Unassembled WGS sequence"/>
</dbReference>
<dbReference type="InterPro" id="IPR029057">
    <property type="entry name" value="PRTase-like"/>
</dbReference>
<proteinExistence type="inferred from homology"/>
<dbReference type="SUPFAM" id="SSF53271">
    <property type="entry name" value="PRTase-like"/>
    <property type="match status" value="1"/>
</dbReference>
<evidence type="ECO:0000313" key="4">
    <source>
        <dbReference type="EMBL" id="KKT91424.1"/>
    </source>
</evidence>
<organism evidence="4 5">
    <name type="scientific">Candidatus Jorgensenbacteria bacterium GW2011_GWA2_45_13</name>
    <dbReference type="NCBI Taxonomy" id="1618662"/>
    <lineage>
        <taxon>Bacteria</taxon>
        <taxon>Candidatus Joergenseniibacteriota</taxon>
    </lineage>
</organism>
<dbReference type="AlphaFoldDB" id="A0A0G1P4T3"/>
<comment type="similarity">
    <text evidence="1">Belongs to the ComF/GntX family.</text>
</comment>
<gene>
    <name evidence="4" type="ORF">UW92_C0012G0002</name>
</gene>
<dbReference type="Gene3D" id="3.40.50.2020">
    <property type="match status" value="1"/>
</dbReference>
<name>A0A0G1P4T3_9BACT</name>
<accession>A0A0G1P4T3</accession>
<evidence type="ECO:0000256" key="1">
    <source>
        <dbReference type="ARBA" id="ARBA00008007"/>
    </source>
</evidence>
<dbReference type="InterPro" id="IPR000836">
    <property type="entry name" value="PRTase_dom"/>
</dbReference>
<evidence type="ECO:0000259" key="2">
    <source>
        <dbReference type="Pfam" id="PF00156"/>
    </source>
</evidence>
<dbReference type="PANTHER" id="PTHR47505">
    <property type="entry name" value="DNA UTILIZATION PROTEIN YHGH"/>
    <property type="match status" value="1"/>
</dbReference>
<dbReference type="Pfam" id="PF18912">
    <property type="entry name" value="DZR_2"/>
    <property type="match status" value="1"/>
</dbReference>
<dbReference type="PANTHER" id="PTHR47505:SF1">
    <property type="entry name" value="DNA UTILIZATION PROTEIN YHGH"/>
    <property type="match status" value="1"/>
</dbReference>
<feature type="domain" description="Double zinc ribbon" evidence="3">
    <location>
        <begin position="10"/>
        <end position="65"/>
    </location>
</feature>
<feature type="domain" description="Phosphoribosyltransferase" evidence="2">
    <location>
        <begin position="200"/>
        <end position="242"/>
    </location>
</feature>
<comment type="caution">
    <text evidence="4">The sequence shown here is derived from an EMBL/GenBank/DDBJ whole genome shotgun (WGS) entry which is preliminary data.</text>
</comment>
<protein>
    <submittedName>
        <fullName evidence="4">Phosphoribosyltransferase</fullName>
    </submittedName>
</protein>
<dbReference type="GO" id="GO:0016757">
    <property type="term" value="F:glycosyltransferase activity"/>
    <property type="evidence" value="ECO:0007669"/>
    <property type="project" value="UniProtKB-KW"/>
</dbReference>
<dbReference type="InterPro" id="IPR051910">
    <property type="entry name" value="ComF/GntX_DNA_util-trans"/>
</dbReference>
<dbReference type="InterPro" id="IPR044005">
    <property type="entry name" value="DZR_2"/>
</dbReference>
<keyword evidence="4" id="KW-0328">Glycosyltransferase</keyword>
<evidence type="ECO:0000259" key="3">
    <source>
        <dbReference type="Pfam" id="PF18912"/>
    </source>
</evidence>
<dbReference type="Pfam" id="PF00156">
    <property type="entry name" value="Pribosyltran"/>
    <property type="match status" value="1"/>
</dbReference>
<reference evidence="4 5" key="1">
    <citation type="journal article" date="2015" name="Nature">
        <title>rRNA introns, odd ribosomes, and small enigmatic genomes across a large radiation of phyla.</title>
        <authorList>
            <person name="Brown C.T."/>
            <person name="Hug L.A."/>
            <person name="Thomas B.C."/>
            <person name="Sharon I."/>
            <person name="Castelle C.J."/>
            <person name="Singh A."/>
            <person name="Wilkins M.J."/>
            <person name="Williams K.H."/>
            <person name="Banfield J.F."/>
        </authorList>
    </citation>
    <scope>NUCLEOTIDE SEQUENCE [LARGE SCALE GENOMIC DNA]</scope>
</reference>
<dbReference type="CDD" id="cd06223">
    <property type="entry name" value="PRTases_typeI"/>
    <property type="match status" value="1"/>
</dbReference>
<keyword evidence="4" id="KW-0808">Transferase</keyword>